<reference evidence="3" key="1">
    <citation type="submission" date="2015-10" db="EMBL/GenBank/DDBJ databases">
        <authorList>
            <person name="Gilbert D.G."/>
        </authorList>
    </citation>
    <scope>NUCLEOTIDE SEQUENCE</scope>
</reference>
<dbReference type="AlphaFoldDB" id="A0A160TAD1"/>
<evidence type="ECO:0000256" key="1">
    <source>
        <dbReference type="SAM" id="MobiDB-lite"/>
    </source>
</evidence>
<keyword evidence="2" id="KW-0812">Transmembrane</keyword>
<proteinExistence type="predicted"/>
<feature type="transmembrane region" description="Helical" evidence="2">
    <location>
        <begin position="30"/>
        <end position="52"/>
    </location>
</feature>
<feature type="region of interest" description="Disordered" evidence="1">
    <location>
        <begin position="1"/>
        <end position="23"/>
    </location>
</feature>
<evidence type="ECO:0000256" key="2">
    <source>
        <dbReference type="SAM" id="Phobius"/>
    </source>
</evidence>
<evidence type="ECO:0000313" key="3">
    <source>
        <dbReference type="EMBL" id="CUS40553.1"/>
    </source>
</evidence>
<dbReference type="EMBL" id="CZQC01000018">
    <property type="protein sequence ID" value="CUS40553.1"/>
    <property type="molecule type" value="Genomic_DNA"/>
</dbReference>
<accession>A0A160TAD1</accession>
<feature type="compositionally biased region" description="Polar residues" evidence="1">
    <location>
        <begin position="1"/>
        <end position="15"/>
    </location>
</feature>
<name>A0A160TAD1_9ZZZZ</name>
<keyword evidence="2" id="KW-1133">Transmembrane helix</keyword>
<gene>
    <name evidence="3" type="ORF">MGWOODY_Tha508</name>
</gene>
<organism evidence="3">
    <name type="scientific">hydrothermal vent metagenome</name>
    <dbReference type="NCBI Taxonomy" id="652676"/>
    <lineage>
        <taxon>unclassified sequences</taxon>
        <taxon>metagenomes</taxon>
        <taxon>ecological metagenomes</taxon>
    </lineage>
</organism>
<sequence>MTLSTSSSDTRVNHTSPDDPRRVKERRKMALKTVLFGGSALLAGMLVVNIGVSQIREAFPNPFSLQRIETSAAALDSALALPADSSDSIVYVFGSSLIEFGFSPEIFDERLKSKGVNATSFNFGYGNADPSIHERFARRFEQEYEDAPGTVDLVIYEFSPFQATTTRVAQTGQLNHAANAILGDWRDFLEVAKSDHEEAIALFNTRYIRNGVPAEAVTNLLATPIRDMQRIQSEENASDVEPMGTMGWDLYNMLMAEWPQAHPPGGWYVENRGGLPPSASPEALDLADKVMAKMQHPTRMEASRQQRLACCDMEDLNIDPELLQNFITAIKHAQKVAKRVDLLLMPRNQDIIHISAQGKANLKDAVATIQRETGVRLVDLSVEPYFSVTDYFDADHLTLFKGRRKLSELLADVYAEQGDLPK</sequence>
<protein>
    <submittedName>
        <fullName evidence="3">Uncharacterized protein</fullName>
    </submittedName>
</protein>
<keyword evidence="2" id="KW-0472">Membrane</keyword>